<dbReference type="PANTHER" id="PTHR12695:SF2">
    <property type="entry name" value="GENERAL TRANSCRIPTION FACTOR IIH SUBUNIT 2-RELATED"/>
    <property type="match status" value="1"/>
</dbReference>
<dbReference type="GO" id="GO:0008270">
    <property type="term" value="F:zinc ion binding"/>
    <property type="evidence" value="ECO:0007669"/>
    <property type="project" value="UniProtKB-KW"/>
</dbReference>
<dbReference type="InterPro" id="IPR046349">
    <property type="entry name" value="C1-like_sf"/>
</dbReference>
<dbReference type="InterPro" id="IPR013087">
    <property type="entry name" value="Znf_C2H2_type"/>
</dbReference>
<dbReference type="AlphaFoldDB" id="A0A2S4L8Z2"/>
<evidence type="ECO:0000256" key="2">
    <source>
        <dbReference type="ARBA" id="ARBA00004123"/>
    </source>
</evidence>
<dbReference type="CDD" id="cd01453">
    <property type="entry name" value="vWA_transcription_factor_IIH_type"/>
    <property type="match status" value="1"/>
</dbReference>
<dbReference type="EMBL" id="PKSG01000090">
    <property type="protein sequence ID" value="POR38906.1"/>
    <property type="molecule type" value="Genomic_DNA"/>
</dbReference>
<feature type="compositionally biased region" description="Basic residues" evidence="13">
    <location>
        <begin position="392"/>
        <end position="404"/>
    </location>
</feature>
<dbReference type="InterPro" id="IPR004595">
    <property type="entry name" value="TFIIH_C1-like_dom"/>
</dbReference>
<dbReference type="STRING" id="94208.A0A2S4L8Z2"/>
<dbReference type="SMART" id="SM00327">
    <property type="entry name" value="VWA"/>
    <property type="match status" value="1"/>
</dbReference>
<sequence length="830" mass="91043">MPPSPRQQQPPQSQWGQQPLETSMYVESSQARVPPPTARTKRLTWISLQEFCKDSTLPVCNLLSSPDHDQEGPWGGCRLTGIPLSGGQHLGNLGSIILCGVAIAAAAFMLLKSEKKRAAVGRREMQLFLICYVVISICEIFSVGVFPLNKSVRLAFTGIHIGMIIATTWILMLNAVVGYQLVDDGTPLSMGLMLLSAAALFIGTGYIALDTGFQWTGYWNSSYELPNRNVALYVLYQLVPLIFLVAFFVLETILVLRVLGEVRPMIYLTAAALLFALGQIFNYAISKYICDGTSGKIDGALFETLFTLLSVVMVWPRNSLPSAIHLVVTDPTLRLHPAPHLLHLVPLQHPAGDPSRARVATMADSDGEFVAEGMSDDDLMDHTVSDDEARPARAKASRSRRKGDRKGAQAWEQSRRTWETNLPEEDQDGVLNLTALEAEKRRRLLRDTTPLQRGIIRHVVLVLDMSFAMAEKDLLPTRYRLMLSYAAAFVREFFEQNPISQLGIVGMRDGVAVRISDLGGNPAEHLERLRAIEGQDPQGNPSLQNALEMCRGALFHAPSHGTREVLIIYGALLSSDPGDIHETISSLITDRIRVSIVGLSAQVAICADLCSKTNAGDDSQYNVAMDEVHFRDLFLAATTPPVTRTQEQSTASLLMMGFPSRTLAPGGSTSYCACHSKPFREGYACTRCAARVCRLPAECPACGLTLILSTHLARSYHHLFPLRNWVEVSWADAVRSAVCFSCQCPFPEQPRGRAHAERAREDPAKPTSKGVSESGRYACEVCGNHFCIDCDVFAHEVIHNCPGCQSVVHAHEPAEVNGNGYANGSMEVDS</sequence>
<keyword evidence="14" id="KW-0812">Transmembrane</keyword>
<evidence type="ECO:0000256" key="3">
    <source>
        <dbReference type="ARBA" id="ARBA00006092"/>
    </source>
</evidence>
<feature type="compositionally biased region" description="Low complexity" evidence="13">
    <location>
        <begin position="1"/>
        <end position="19"/>
    </location>
</feature>
<dbReference type="PROSITE" id="PS50157">
    <property type="entry name" value="ZINC_FINGER_C2H2_2"/>
    <property type="match status" value="1"/>
</dbReference>
<comment type="caution">
    <text evidence="17">The sequence shown here is derived from an EMBL/GenBank/DDBJ whole genome shotgun (WGS) entry which is preliminary data.</text>
</comment>
<accession>A0A2S4L8Z2</accession>
<feature type="transmembrane region" description="Helical" evidence="14">
    <location>
        <begin position="127"/>
        <end position="149"/>
    </location>
</feature>
<keyword evidence="5" id="KW-0227">DNA damage</keyword>
<evidence type="ECO:0000256" key="1">
    <source>
        <dbReference type="ARBA" id="ARBA00002817"/>
    </source>
</evidence>
<evidence type="ECO:0000256" key="13">
    <source>
        <dbReference type="SAM" id="MobiDB-lite"/>
    </source>
</evidence>
<keyword evidence="11" id="KW-0539">Nucleus</keyword>
<organism evidence="17 18">
    <name type="scientific">Tolypocladium paradoxum</name>
    <dbReference type="NCBI Taxonomy" id="94208"/>
    <lineage>
        <taxon>Eukaryota</taxon>
        <taxon>Fungi</taxon>
        <taxon>Dikarya</taxon>
        <taxon>Ascomycota</taxon>
        <taxon>Pezizomycotina</taxon>
        <taxon>Sordariomycetes</taxon>
        <taxon>Hypocreomycetidae</taxon>
        <taxon>Hypocreales</taxon>
        <taxon>Ophiocordycipitaceae</taxon>
        <taxon>Tolypocladium</taxon>
    </lineage>
</organism>
<reference evidence="17 18" key="1">
    <citation type="submission" date="2018-01" db="EMBL/GenBank/DDBJ databases">
        <title>Harnessing the power of phylogenomics to disentangle the directionality and signatures of interkingdom host jumping in the parasitic fungal genus Tolypocladium.</title>
        <authorList>
            <person name="Quandt C.A."/>
            <person name="Patterson W."/>
            <person name="Spatafora J.W."/>
        </authorList>
    </citation>
    <scope>NUCLEOTIDE SEQUENCE [LARGE SCALE GENOMIC DNA]</scope>
    <source>
        <strain evidence="17 18">NRBC 100945</strain>
    </source>
</reference>
<dbReference type="PROSITE" id="PS00028">
    <property type="entry name" value="ZINC_FINGER_C2H2_1"/>
    <property type="match status" value="1"/>
</dbReference>
<dbReference type="InterPro" id="IPR012170">
    <property type="entry name" value="TFIIH_SSL1/p44"/>
</dbReference>
<dbReference type="SUPFAM" id="SSF53300">
    <property type="entry name" value="vWA-like"/>
    <property type="match status" value="1"/>
</dbReference>
<keyword evidence="6 12" id="KW-0863">Zinc-finger</keyword>
<evidence type="ECO:0000256" key="9">
    <source>
        <dbReference type="ARBA" id="ARBA00023163"/>
    </source>
</evidence>
<feature type="transmembrane region" description="Helical" evidence="14">
    <location>
        <begin position="161"/>
        <end position="182"/>
    </location>
</feature>
<dbReference type="SUPFAM" id="SSF57889">
    <property type="entry name" value="Cysteine-rich domain"/>
    <property type="match status" value="1"/>
</dbReference>
<evidence type="ECO:0000256" key="8">
    <source>
        <dbReference type="ARBA" id="ARBA00023015"/>
    </source>
</evidence>
<keyword evidence="7" id="KW-0862">Zinc</keyword>
<feature type="domain" description="VWFA" evidence="16">
    <location>
        <begin position="458"/>
        <end position="600"/>
    </location>
</feature>
<keyword evidence="9" id="KW-0804">Transcription</keyword>
<proteinExistence type="inferred from homology"/>
<feature type="transmembrane region" description="Helical" evidence="14">
    <location>
        <begin position="230"/>
        <end position="259"/>
    </location>
</feature>
<feature type="region of interest" description="Disordered" evidence="13">
    <location>
        <begin position="1"/>
        <end position="35"/>
    </location>
</feature>
<dbReference type="FunFam" id="3.30.40.10:FF:000477">
    <property type="entry name" value="General transcription and DNA repair factor IIH"/>
    <property type="match status" value="1"/>
</dbReference>
<feature type="transmembrane region" description="Helical" evidence="14">
    <location>
        <begin position="297"/>
        <end position="315"/>
    </location>
</feature>
<keyword evidence="14" id="KW-1133">Transmembrane helix</keyword>
<dbReference type="Pfam" id="PF12271">
    <property type="entry name" value="Chs7"/>
    <property type="match status" value="1"/>
</dbReference>
<comment type="subcellular location">
    <subcellularLocation>
        <location evidence="2">Nucleus</location>
    </subcellularLocation>
</comment>
<evidence type="ECO:0000256" key="14">
    <source>
        <dbReference type="SAM" id="Phobius"/>
    </source>
</evidence>
<dbReference type="GO" id="GO:0006357">
    <property type="term" value="P:regulation of transcription by RNA polymerase II"/>
    <property type="evidence" value="ECO:0007669"/>
    <property type="project" value="TreeGrafter"/>
</dbReference>
<feature type="transmembrane region" description="Helical" evidence="14">
    <location>
        <begin position="265"/>
        <end position="285"/>
    </location>
</feature>
<keyword evidence="8" id="KW-0805">Transcription regulation</keyword>
<dbReference type="InterPro" id="IPR007198">
    <property type="entry name" value="Ssl1-like"/>
</dbReference>
<comment type="similarity">
    <text evidence="3">Belongs to the GTF2H2 family.</text>
</comment>
<dbReference type="Gene3D" id="3.40.50.410">
    <property type="entry name" value="von Willebrand factor, type A domain"/>
    <property type="match status" value="1"/>
</dbReference>
<evidence type="ECO:0000259" key="15">
    <source>
        <dbReference type="PROSITE" id="PS50157"/>
    </source>
</evidence>
<feature type="domain" description="C2H2-type" evidence="15">
    <location>
        <begin position="777"/>
        <end position="799"/>
    </location>
</feature>
<gene>
    <name evidence="17" type="ORF">TPAR_00907</name>
</gene>
<feature type="compositionally biased region" description="Basic and acidic residues" evidence="13">
    <location>
        <begin position="380"/>
        <end position="391"/>
    </location>
</feature>
<feature type="compositionally biased region" description="Basic and acidic residues" evidence="13">
    <location>
        <begin position="753"/>
        <end position="764"/>
    </location>
</feature>
<dbReference type="Pfam" id="PF04056">
    <property type="entry name" value="Ssl1"/>
    <property type="match status" value="1"/>
</dbReference>
<evidence type="ECO:0000256" key="10">
    <source>
        <dbReference type="ARBA" id="ARBA00023204"/>
    </source>
</evidence>
<feature type="region of interest" description="Disordered" evidence="13">
    <location>
        <begin position="372"/>
        <end position="419"/>
    </location>
</feature>
<evidence type="ECO:0000256" key="6">
    <source>
        <dbReference type="ARBA" id="ARBA00022771"/>
    </source>
</evidence>
<dbReference type="NCBIfam" id="TIGR00622">
    <property type="entry name" value="ssl1"/>
    <property type="match status" value="1"/>
</dbReference>
<evidence type="ECO:0000256" key="7">
    <source>
        <dbReference type="ARBA" id="ARBA00022833"/>
    </source>
</evidence>
<dbReference type="PANTHER" id="PTHR12695">
    <property type="entry name" value="GENERAL TRANSCRIPTION FACTOR IIH SUBUNIT 2"/>
    <property type="match status" value="1"/>
</dbReference>
<dbReference type="OrthoDB" id="284275at2759"/>
<evidence type="ECO:0000313" key="18">
    <source>
        <dbReference type="Proteomes" id="UP000237481"/>
    </source>
</evidence>
<dbReference type="Proteomes" id="UP000237481">
    <property type="component" value="Unassembled WGS sequence"/>
</dbReference>
<dbReference type="FunFam" id="3.40.50.410:FF:000015">
    <property type="entry name" value="General transcription factor IIH subunit 2"/>
    <property type="match status" value="1"/>
</dbReference>
<evidence type="ECO:0000256" key="12">
    <source>
        <dbReference type="PROSITE-ProRule" id="PRU00042"/>
    </source>
</evidence>
<dbReference type="GO" id="GO:0000439">
    <property type="term" value="C:transcription factor TFIIH core complex"/>
    <property type="evidence" value="ECO:0007669"/>
    <property type="project" value="InterPro"/>
</dbReference>
<dbReference type="GO" id="GO:0005675">
    <property type="term" value="C:transcription factor TFIIH holo complex"/>
    <property type="evidence" value="ECO:0007669"/>
    <property type="project" value="TreeGrafter"/>
</dbReference>
<dbReference type="InterPro" id="IPR002035">
    <property type="entry name" value="VWF_A"/>
</dbReference>
<dbReference type="GO" id="GO:0006367">
    <property type="term" value="P:transcription initiation at RNA polymerase II promoter"/>
    <property type="evidence" value="ECO:0007669"/>
    <property type="project" value="UniProtKB-ARBA"/>
</dbReference>
<feature type="transmembrane region" description="Helical" evidence="14">
    <location>
        <begin position="188"/>
        <end position="209"/>
    </location>
</feature>
<evidence type="ECO:0000256" key="11">
    <source>
        <dbReference type="ARBA" id="ARBA00023242"/>
    </source>
</evidence>
<dbReference type="SMART" id="SM01047">
    <property type="entry name" value="C1_4"/>
    <property type="match status" value="1"/>
</dbReference>
<evidence type="ECO:0000256" key="5">
    <source>
        <dbReference type="ARBA" id="ARBA00022763"/>
    </source>
</evidence>
<dbReference type="InterPro" id="IPR013083">
    <property type="entry name" value="Znf_RING/FYVE/PHD"/>
</dbReference>
<keyword evidence="18" id="KW-1185">Reference proteome</keyword>
<keyword evidence="4" id="KW-0479">Metal-binding</keyword>
<dbReference type="Gene3D" id="3.30.40.10">
    <property type="entry name" value="Zinc/RING finger domain, C3HC4 (zinc finger)"/>
    <property type="match status" value="1"/>
</dbReference>
<feature type="transmembrane region" description="Helical" evidence="14">
    <location>
        <begin position="90"/>
        <end position="111"/>
    </location>
</feature>
<dbReference type="PROSITE" id="PS50234">
    <property type="entry name" value="VWFA"/>
    <property type="match status" value="1"/>
</dbReference>
<feature type="region of interest" description="Disordered" evidence="13">
    <location>
        <begin position="753"/>
        <end position="772"/>
    </location>
</feature>
<dbReference type="Pfam" id="PF07975">
    <property type="entry name" value="C1_4"/>
    <property type="match status" value="1"/>
</dbReference>
<comment type="function">
    <text evidence="1">Component of the general transcription and DNA repair factor IIH (TFIIH) core complex, which is involved in general and transcription-coupled nucleotide excision repair (NER) of damaged DNA and, when complexed to TFIIK, in RNA transcription by RNA polymerase II. In NER, TFIIH acts by opening DNA around the lesion to allow the excision of the damaged oligonucleotide and its replacement by a new DNA fragment. In transcription, TFIIH has an essential role in transcription initiation. When the pre-initiation complex (PIC) has been established, TFIIH is required for promoter opening and promoter escape. Phosphorylation of the C-terminal tail (CTD) of the largest subunit of RNA polymerase II by the kinase module TFIIK controls the initiation of transcription.</text>
</comment>
<keyword evidence="10" id="KW-0234">DNA repair</keyword>
<protein>
    <submittedName>
        <fullName evidence="17">TFIIH basal transcription factor complex p47 subunit</fullName>
    </submittedName>
</protein>
<evidence type="ECO:0000313" key="17">
    <source>
        <dbReference type="EMBL" id="POR38906.1"/>
    </source>
</evidence>
<evidence type="ECO:0000259" key="16">
    <source>
        <dbReference type="PROSITE" id="PS50234"/>
    </source>
</evidence>
<keyword evidence="14" id="KW-0472">Membrane</keyword>
<name>A0A2S4L8Z2_9HYPO</name>
<evidence type="ECO:0000256" key="4">
    <source>
        <dbReference type="ARBA" id="ARBA00022723"/>
    </source>
</evidence>
<dbReference type="InterPro" id="IPR036465">
    <property type="entry name" value="vWFA_dom_sf"/>
</dbReference>
<dbReference type="InterPro" id="IPR022057">
    <property type="entry name" value="Chs7"/>
</dbReference>
<dbReference type="GO" id="GO:0006289">
    <property type="term" value="P:nucleotide-excision repair"/>
    <property type="evidence" value="ECO:0007669"/>
    <property type="project" value="InterPro"/>
</dbReference>